<evidence type="ECO:0000256" key="6">
    <source>
        <dbReference type="ARBA" id="ARBA00022723"/>
    </source>
</evidence>
<dbReference type="EMBL" id="JAOPHQ010002012">
    <property type="protein sequence ID" value="KAK0148539.1"/>
    <property type="molecule type" value="Genomic_DNA"/>
</dbReference>
<gene>
    <name evidence="12" type="primary">SETMAR</name>
    <name evidence="12" type="ORF">N1851_011120</name>
</gene>
<dbReference type="GO" id="GO:0032259">
    <property type="term" value="P:methylation"/>
    <property type="evidence" value="ECO:0007669"/>
    <property type="project" value="UniProtKB-KW"/>
</dbReference>
<evidence type="ECO:0000256" key="4">
    <source>
        <dbReference type="ARBA" id="ARBA00022679"/>
    </source>
</evidence>
<comment type="caution">
    <text evidence="12">The sequence shown here is derived from an EMBL/GenBank/DDBJ whole genome shotgun (WGS) entry which is preliminary data.</text>
</comment>
<dbReference type="InterPro" id="IPR046341">
    <property type="entry name" value="SET_dom_sf"/>
</dbReference>
<keyword evidence="13" id="KW-1185">Reference proteome</keyword>
<dbReference type="SUPFAM" id="SSF82199">
    <property type="entry name" value="SET domain"/>
    <property type="match status" value="1"/>
</dbReference>
<sequence length="505" mass="54075">MSLNVRDTLGTRACGLSGAAFVAQHFDLISFDGTLTERHEWRPTLMRSQVDNEMLLKEGPSTGRCQVQRSVTDIQCLAYSSGAITTTTINTTVIKGLDDQDVPPLSSCLREIDSRGGALRVTVHPTAAALLLLLLLLQLPYAEQEETHCDDETAMRGMTDAHLSPHHTCSHHQHRGAGPLGHHWAASRLVERQMEADVMLFQNACGLDLSKDQENVPVSIHGDFNQADYTAFQYSPGNVQGPGCDVDPGELTLPGCSCLSQSCSAEGCSCLQTRGRAYDAAGLLLDGRHLTDGACCAPPVFECNALCACGEACANRPVGGGLRLRLQVFPAGERGWGVRAPGRPVRRGEFVCEYAGEVIGREEAGRRQRSQGPGDNNYIIAVREHAGPGSVTETFVDPARVGNVGRFLNHSCRPNLAMVPVRVHSALPRLALFARRDIGADEELTFDYAGGGGRAGDASRGSRAFIEASRTDGLQRKACYCGAQNCSGFLPLDTSVLANSDGAPC</sequence>
<evidence type="ECO:0000256" key="2">
    <source>
        <dbReference type="ARBA" id="ARBA00022454"/>
    </source>
</evidence>
<feature type="domain" description="Post-SET" evidence="11">
    <location>
        <begin position="475"/>
        <end position="491"/>
    </location>
</feature>
<keyword evidence="6" id="KW-0479">Metal-binding</keyword>
<evidence type="ECO:0000256" key="3">
    <source>
        <dbReference type="ARBA" id="ARBA00022603"/>
    </source>
</evidence>
<dbReference type="PANTHER" id="PTHR46223">
    <property type="entry name" value="HISTONE-LYSINE N-METHYLTRANSFERASE SUV39H"/>
    <property type="match status" value="1"/>
</dbReference>
<evidence type="ECO:0000313" key="13">
    <source>
        <dbReference type="Proteomes" id="UP001174136"/>
    </source>
</evidence>
<reference evidence="12" key="1">
    <citation type="journal article" date="2023" name="Front. Mar. Sci.">
        <title>A new Merluccius polli reference genome to investigate the effects of global change in West African waters.</title>
        <authorList>
            <person name="Mateo J.L."/>
            <person name="Blanco-Fernandez C."/>
            <person name="Garcia-Vazquez E."/>
            <person name="Machado-Schiaffino G."/>
        </authorList>
    </citation>
    <scope>NUCLEOTIDE SEQUENCE</scope>
    <source>
        <strain evidence="12">C29</strain>
        <tissue evidence="12">Fin</tissue>
    </source>
</reference>
<dbReference type="PROSITE" id="PS50280">
    <property type="entry name" value="SET"/>
    <property type="match status" value="1"/>
</dbReference>
<evidence type="ECO:0000259" key="11">
    <source>
        <dbReference type="PROSITE" id="PS50868"/>
    </source>
</evidence>
<evidence type="ECO:0000256" key="1">
    <source>
        <dbReference type="ARBA" id="ARBA00004286"/>
    </source>
</evidence>
<dbReference type="Gene3D" id="2.170.270.10">
    <property type="entry name" value="SET domain"/>
    <property type="match status" value="1"/>
</dbReference>
<name>A0AA47MYR7_MERPO</name>
<accession>A0AA47MYR7</accession>
<dbReference type="InterPro" id="IPR001214">
    <property type="entry name" value="SET_dom"/>
</dbReference>
<keyword evidence="8" id="KW-0156">Chromatin regulator</keyword>
<dbReference type="SMART" id="SM00508">
    <property type="entry name" value="PostSET"/>
    <property type="match status" value="1"/>
</dbReference>
<feature type="domain" description="SET" evidence="9">
    <location>
        <begin position="324"/>
        <end position="449"/>
    </location>
</feature>
<protein>
    <submittedName>
        <fullName evidence="12">Histone-lysine N-methyltransferase SETMAR</fullName>
    </submittedName>
</protein>
<evidence type="ECO:0000313" key="12">
    <source>
        <dbReference type="EMBL" id="KAK0148539.1"/>
    </source>
</evidence>
<dbReference type="InterPro" id="IPR050973">
    <property type="entry name" value="H3K9_Histone-Lys_N-MTase"/>
</dbReference>
<dbReference type="GO" id="GO:0008270">
    <property type="term" value="F:zinc ion binding"/>
    <property type="evidence" value="ECO:0007669"/>
    <property type="project" value="InterPro"/>
</dbReference>
<evidence type="ECO:0000259" key="9">
    <source>
        <dbReference type="PROSITE" id="PS50280"/>
    </source>
</evidence>
<comment type="subcellular location">
    <subcellularLocation>
        <location evidence="1">Chromosome</location>
    </subcellularLocation>
</comment>
<dbReference type="Pfam" id="PF05033">
    <property type="entry name" value="Pre-SET"/>
    <property type="match status" value="1"/>
</dbReference>
<keyword evidence="7" id="KW-0862">Zinc</keyword>
<dbReference type="GO" id="GO:0005634">
    <property type="term" value="C:nucleus"/>
    <property type="evidence" value="ECO:0007669"/>
    <property type="project" value="InterPro"/>
</dbReference>
<dbReference type="PANTHER" id="PTHR46223:SF3">
    <property type="entry name" value="HISTONE-LYSINE N-METHYLTRANSFERASE SET-23"/>
    <property type="match status" value="1"/>
</dbReference>
<evidence type="ECO:0000256" key="7">
    <source>
        <dbReference type="ARBA" id="ARBA00022833"/>
    </source>
</evidence>
<organism evidence="12 13">
    <name type="scientific">Merluccius polli</name>
    <name type="common">Benguela hake</name>
    <name type="synonym">Merluccius cadenati</name>
    <dbReference type="NCBI Taxonomy" id="89951"/>
    <lineage>
        <taxon>Eukaryota</taxon>
        <taxon>Metazoa</taxon>
        <taxon>Chordata</taxon>
        <taxon>Craniata</taxon>
        <taxon>Vertebrata</taxon>
        <taxon>Euteleostomi</taxon>
        <taxon>Actinopterygii</taxon>
        <taxon>Neopterygii</taxon>
        <taxon>Teleostei</taxon>
        <taxon>Neoteleostei</taxon>
        <taxon>Acanthomorphata</taxon>
        <taxon>Zeiogadaria</taxon>
        <taxon>Gadariae</taxon>
        <taxon>Gadiformes</taxon>
        <taxon>Gadoidei</taxon>
        <taxon>Merlucciidae</taxon>
        <taxon>Merluccius</taxon>
    </lineage>
</organism>
<dbReference type="GO" id="GO:0005694">
    <property type="term" value="C:chromosome"/>
    <property type="evidence" value="ECO:0007669"/>
    <property type="project" value="UniProtKB-SubCell"/>
</dbReference>
<dbReference type="Pfam" id="PF00856">
    <property type="entry name" value="SET"/>
    <property type="match status" value="1"/>
</dbReference>
<dbReference type="PROSITE" id="PS50867">
    <property type="entry name" value="PRE_SET"/>
    <property type="match status" value="1"/>
</dbReference>
<evidence type="ECO:0000256" key="5">
    <source>
        <dbReference type="ARBA" id="ARBA00022691"/>
    </source>
</evidence>
<evidence type="ECO:0000259" key="10">
    <source>
        <dbReference type="PROSITE" id="PS50867"/>
    </source>
</evidence>
<dbReference type="SMART" id="SM00468">
    <property type="entry name" value="PreSET"/>
    <property type="match status" value="1"/>
</dbReference>
<dbReference type="InterPro" id="IPR007728">
    <property type="entry name" value="Pre-SET_dom"/>
</dbReference>
<keyword evidence="3" id="KW-0489">Methyltransferase</keyword>
<dbReference type="AlphaFoldDB" id="A0AA47MYR7"/>
<dbReference type="CDD" id="cd10544">
    <property type="entry name" value="SET_SETMAR"/>
    <property type="match status" value="1"/>
</dbReference>
<evidence type="ECO:0000256" key="8">
    <source>
        <dbReference type="ARBA" id="ARBA00022853"/>
    </source>
</evidence>
<dbReference type="SMART" id="SM00317">
    <property type="entry name" value="SET"/>
    <property type="match status" value="1"/>
</dbReference>
<keyword evidence="5" id="KW-0949">S-adenosyl-L-methionine</keyword>
<proteinExistence type="predicted"/>
<keyword evidence="4" id="KW-0808">Transferase</keyword>
<dbReference type="PROSITE" id="PS50868">
    <property type="entry name" value="POST_SET"/>
    <property type="match status" value="1"/>
</dbReference>
<dbReference type="GO" id="GO:0042054">
    <property type="term" value="F:histone methyltransferase activity"/>
    <property type="evidence" value="ECO:0007669"/>
    <property type="project" value="InterPro"/>
</dbReference>
<feature type="domain" description="Pre-SET" evidence="10">
    <location>
        <begin position="254"/>
        <end position="321"/>
    </location>
</feature>
<keyword evidence="2" id="KW-0158">Chromosome</keyword>
<dbReference type="InterPro" id="IPR003616">
    <property type="entry name" value="Post-SET_dom"/>
</dbReference>
<dbReference type="Proteomes" id="UP001174136">
    <property type="component" value="Unassembled WGS sequence"/>
</dbReference>